<proteinExistence type="predicted"/>
<evidence type="ECO:0000313" key="2">
    <source>
        <dbReference type="Proteomes" id="UP000321424"/>
    </source>
</evidence>
<keyword evidence="2" id="KW-1185">Reference proteome</keyword>
<organism evidence="1 2">
    <name type="scientific">Nocardia ninae NBRC 108245</name>
    <dbReference type="NCBI Taxonomy" id="1210091"/>
    <lineage>
        <taxon>Bacteria</taxon>
        <taxon>Bacillati</taxon>
        <taxon>Actinomycetota</taxon>
        <taxon>Actinomycetes</taxon>
        <taxon>Mycobacteriales</taxon>
        <taxon>Nocardiaceae</taxon>
        <taxon>Nocardia</taxon>
    </lineage>
</organism>
<gene>
    <name evidence="1" type="ORF">NN4_27970</name>
</gene>
<comment type="caution">
    <text evidence="1">The sequence shown here is derived from an EMBL/GenBank/DDBJ whole genome shotgun (WGS) entry which is preliminary data.</text>
</comment>
<accession>A0A511MDV4</accession>
<dbReference type="AlphaFoldDB" id="A0A511MDV4"/>
<protein>
    <submittedName>
        <fullName evidence="1">Uncharacterized protein</fullName>
    </submittedName>
</protein>
<evidence type="ECO:0000313" key="1">
    <source>
        <dbReference type="EMBL" id="GEM38278.1"/>
    </source>
</evidence>
<dbReference type="EMBL" id="BJXA01000015">
    <property type="protein sequence ID" value="GEM38278.1"/>
    <property type="molecule type" value="Genomic_DNA"/>
</dbReference>
<name>A0A511MDV4_9NOCA</name>
<dbReference type="Proteomes" id="UP000321424">
    <property type="component" value="Unassembled WGS sequence"/>
</dbReference>
<reference evidence="1 2" key="1">
    <citation type="submission" date="2019-07" db="EMBL/GenBank/DDBJ databases">
        <title>Whole genome shotgun sequence of Nocardia ninae NBRC 108245.</title>
        <authorList>
            <person name="Hosoyama A."/>
            <person name="Uohara A."/>
            <person name="Ohji S."/>
            <person name="Ichikawa N."/>
        </authorList>
    </citation>
    <scope>NUCLEOTIDE SEQUENCE [LARGE SCALE GENOMIC DNA]</scope>
    <source>
        <strain evidence="1 2">NBRC 108245</strain>
    </source>
</reference>
<sequence length="75" mass="7586">MAVGSYLLAVEPRDALQGTGYPAAMTSCGGAGHIAVQDGGRPPDPAESRVLGIGCAGRRRISLEVCVETSLPCGD</sequence>